<evidence type="ECO:0000256" key="2">
    <source>
        <dbReference type="SAM" id="MobiDB-lite"/>
    </source>
</evidence>
<dbReference type="PANTHER" id="PTHR12635">
    <property type="entry name" value="RHO-GTPASE-ACTIVATING PROTEIN 6 FAMILY MEMBER"/>
    <property type="match status" value="1"/>
</dbReference>
<evidence type="ECO:0000313" key="4">
    <source>
        <dbReference type="Ensembl" id="ENSSDUP00000020621.1"/>
    </source>
</evidence>
<protein>
    <submittedName>
        <fullName evidence="4">Rho GTPase activating protein 36</fullName>
    </submittedName>
</protein>
<feature type="region of interest" description="Disordered" evidence="2">
    <location>
        <begin position="550"/>
        <end position="583"/>
    </location>
</feature>
<dbReference type="OMA" id="NTFEKWF"/>
<feature type="compositionally biased region" description="Basic and acidic residues" evidence="2">
    <location>
        <begin position="565"/>
        <end position="576"/>
    </location>
</feature>
<dbReference type="PANTHER" id="PTHR12635:SF13">
    <property type="entry name" value="RHO GTPASE-ACTIVATING PROTEIN 6"/>
    <property type="match status" value="1"/>
</dbReference>
<sequence>MLGQSVRLQPVPIQSLSELERARLQEVALYHLEERDLDVKISIPREIRKRRKSLRRKFDSFSKEKKERESAPKAFGIPLSQVIANDRAYKLRQDALKESRRDCLDLEASILRFRAEKRQFFNGNKPLVGSSSITGGGGPGSPSANSVAPAPIFENQNKPLSPTFLDNTGRGQRRGGLSVDSISDLVESQSRLLEALQLSHPAELELKKAAGGGSSEGRTQNKLSLNPIYRQVPRVLERCCSHIETHGLQTVGIFRVGSSKKRVRQLREDFDVGVDVQLDEEHSVHDVAALLKEFLRDIPDPLLPRELYPAFLHANLLRGADQLQYLQHLLYLLPPCNCDTLLRLLTLLHTVQSFAQDSIGTNDEEIPGNKMTAANLAVIFGPNLLQRERGGDVSLQAMGIEDSTAIISVTLVLIQNYRRLFTVTAEVQQEVLMSLIQTDPDIIDYLLRRKLSSSNLTVESSSESGGRRDTGASLDSVGASSGSLSPLEPPSPLFPPDGSGGEGSLTSEVFLNVLKLNQNRKRQETRYGEVPPGKSIRHMRQFHSHHNLLSLSQPSSSSCSTSRLHGQDPDPQDRRGPLGSALSFSLGVGGGSCSSLSGSTESSIWVRQTPQEESKPSPATNFWDFFTGKGSSSETMKRREVRSDSHRRTNCNFRKFSSWQTTNSSLDTIRTSRHSQTSLHLHVFRMNFRQQYVQQPQPHKHKQSTEEKDSMLCHWDVFAAKMKKPQPQQFRTIYGQLKVCHKNPVSESGARIRTNLSEKTEPAF</sequence>
<dbReference type="Proteomes" id="UP000261420">
    <property type="component" value="Unplaced"/>
</dbReference>
<dbReference type="SUPFAM" id="SSF48350">
    <property type="entry name" value="GTPase activation domain, GAP"/>
    <property type="match status" value="1"/>
</dbReference>
<dbReference type="GeneTree" id="ENSGT00940000153904"/>
<dbReference type="InterPro" id="IPR000198">
    <property type="entry name" value="RhoGAP_dom"/>
</dbReference>
<dbReference type="Pfam" id="PF00620">
    <property type="entry name" value="RhoGAP"/>
    <property type="match status" value="1"/>
</dbReference>
<reference evidence="4" key="1">
    <citation type="submission" date="2025-05" db="UniProtKB">
        <authorList>
            <consortium name="Ensembl"/>
        </authorList>
    </citation>
    <scope>IDENTIFICATION</scope>
</reference>
<evidence type="ECO:0000259" key="3">
    <source>
        <dbReference type="PROSITE" id="PS50238"/>
    </source>
</evidence>
<feature type="compositionally biased region" description="Low complexity" evidence="2">
    <location>
        <begin position="550"/>
        <end position="564"/>
    </location>
</feature>
<dbReference type="Ensembl" id="ENSSDUT00000020997.1">
    <property type="protein sequence ID" value="ENSSDUP00000020621.1"/>
    <property type="gene ID" value="ENSSDUG00000015003.1"/>
</dbReference>
<dbReference type="STRING" id="41447.ENSSDUP00000020600"/>
<dbReference type="InterPro" id="IPR008936">
    <property type="entry name" value="Rho_GTPase_activation_prot"/>
</dbReference>
<evidence type="ECO:0000313" key="5">
    <source>
        <dbReference type="Proteomes" id="UP000261420"/>
    </source>
</evidence>
<dbReference type="GO" id="GO:0007165">
    <property type="term" value="P:signal transduction"/>
    <property type="evidence" value="ECO:0007669"/>
    <property type="project" value="InterPro"/>
</dbReference>
<dbReference type="GO" id="GO:0005096">
    <property type="term" value="F:GTPase activator activity"/>
    <property type="evidence" value="ECO:0007669"/>
    <property type="project" value="UniProtKB-KW"/>
</dbReference>
<dbReference type="Gene3D" id="1.10.555.10">
    <property type="entry name" value="Rho GTPase activation protein"/>
    <property type="match status" value="1"/>
</dbReference>
<dbReference type="InterPro" id="IPR037863">
    <property type="entry name" value="RHOGAP6/36"/>
</dbReference>
<accession>A0A3B4UPM5</accession>
<keyword evidence="5" id="KW-1185">Reference proteome</keyword>
<dbReference type="Ensembl" id="ENSSDUT00000020977.1">
    <property type="protein sequence ID" value="ENSSDUP00000020600.1"/>
    <property type="gene ID" value="ENSSDUG00000015003.1"/>
</dbReference>
<dbReference type="FunFam" id="1.10.555.10:FF:000017">
    <property type="entry name" value="Rho GTPase activating protein 6"/>
    <property type="match status" value="1"/>
</dbReference>
<dbReference type="AlphaFoldDB" id="A0A3B4UPM5"/>
<proteinExistence type="predicted"/>
<name>A0A3B4UPM5_SERDU</name>
<dbReference type="GO" id="GO:0005856">
    <property type="term" value="C:cytoskeleton"/>
    <property type="evidence" value="ECO:0007669"/>
    <property type="project" value="UniProtKB-ARBA"/>
</dbReference>
<organism evidence="4 5">
    <name type="scientific">Seriola dumerili</name>
    <name type="common">Greater amberjack</name>
    <name type="synonym">Caranx dumerili</name>
    <dbReference type="NCBI Taxonomy" id="41447"/>
    <lineage>
        <taxon>Eukaryota</taxon>
        <taxon>Metazoa</taxon>
        <taxon>Chordata</taxon>
        <taxon>Craniata</taxon>
        <taxon>Vertebrata</taxon>
        <taxon>Euteleostomi</taxon>
        <taxon>Actinopterygii</taxon>
        <taxon>Neopterygii</taxon>
        <taxon>Teleostei</taxon>
        <taxon>Neoteleostei</taxon>
        <taxon>Acanthomorphata</taxon>
        <taxon>Carangaria</taxon>
        <taxon>Carangiformes</taxon>
        <taxon>Carangidae</taxon>
        <taxon>Seriola</taxon>
    </lineage>
</organism>
<feature type="region of interest" description="Disordered" evidence="2">
    <location>
        <begin position="456"/>
        <end position="502"/>
    </location>
</feature>
<dbReference type="PROSITE" id="PS50238">
    <property type="entry name" value="RHOGAP"/>
    <property type="match status" value="1"/>
</dbReference>
<feature type="region of interest" description="Disordered" evidence="2">
    <location>
        <begin position="599"/>
        <end position="622"/>
    </location>
</feature>
<keyword evidence="1" id="KW-0343">GTPase activation</keyword>
<evidence type="ECO:0000256" key="1">
    <source>
        <dbReference type="ARBA" id="ARBA00022468"/>
    </source>
</evidence>
<dbReference type="GO" id="GO:1902533">
    <property type="term" value="P:positive regulation of intracellular signal transduction"/>
    <property type="evidence" value="ECO:0007669"/>
    <property type="project" value="UniProtKB-ARBA"/>
</dbReference>
<dbReference type="SMART" id="SM00324">
    <property type="entry name" value="RhoGAP"/>
    <property type="match status" value="1"/>
</dbReference>
<feature type="domain" description="Rho-GAP" evidence="3">
    <location>
        <begin position="223"/>
        <end position="421"/>
    </location>
</feature>